<reference evidence="1 2" key="1">
    <citation type="submission" date="2019-11" db="EMBL/GenBank/DDBJ databases">
        <title>Comparative genomics of hydrocarbon-degrading Desulfosarcina strains.</title>
        <authorList>
            <person name="Watanabe M."/>
            <person name="Kojima H."/>
            <person name="Fukui M."/>
        </authorList>
    </citation>
    <scope>NUCLEOTIDE SEQUENCE [LARGE SCALE GENOMIC DNA]</scope>
    <source>
        <strain evidence="1 2">PL12</strain>
    </source>
</reference>
<gene>
    <name evidence="1" type="ORF">DSCA_36100</name>
</gene>
<dbReference type="AlphaFoldDB" id="A0A5K7YN35"/>
<protein>
    <submittedName>
        <fullName evidence="1">Uncharacterized protein</fullName>
    </submittedName>
</protein>
<dbReference type="Proteomes" id="UP000427906">
    <property type="component" value="Chromosome"/>
</dbReference>
<sequence length="78" mass="8303">MTSERHDKAHMHRAFCAGTIDQGEVIYQVQGKPCPDLSGNASFLQSHRIGHKTPIVLQTAGGLMIIAGAGLAPAHRSN</sequence>
<proteinExistence type="predicted"/>
<keyword evidence="2" id="KW-1185">Reference proteome</keyword>
<dbReference type="EMBL" id="AP021874">
    <property type="protein sequence ID" value="BBO69680.1"/>
    <property type="molecule type" value="Genomic_DNA"/>
</dbReference>
<name>A0A5K7YN35_9BACT</name>
<accession>A0A5K7YN35</accession>
<organism evidence="1 2">
    <name type="scientific">Desulfosarcina alkanivorans</name>
    <dbReference type="NCBI Taxonomy" id="571177"/>
    <lineage>
        <taxon>Bacteria</taxon>
        <taxon>Pseudomonadati</taxon>
        <taxon>Thermodesulfobacteriota</taxon>
        <taxon>Desulfobacteria</taxon>
        <taxon>Desulfobacterales</taxon>
        <taxon>Desulfosarcinaceae</taxon>
        <taxon>Desulfosarcina</taxon>
    </lineage>
</organism>
<evidence type="ECO:0000313" key="1">
    <source>
        <dbReference type="EMBL" id="BBO69680.1"/>
    </source>
</evidence>
<dbReference type="KEGG" id="dalk:DSCA_36100"/>
<evidence type="ECO:0000313" key="2">
    <source>
        <dbReference type="Proteomes" id="UP000427906"/>
    </source>
</evidence>